<dbReference type="InterPro" id="IPR036873">
    <property type="entry name" value="Rhodanese-like_dom_sf"/>
</dbReference>
<dbReference type="Proteomes" id="UP000051612">
    <property type="component" value="Unassembled WGS sequence"/>
</dbReference>
<dbReference type="CDD" id="cd00158">
    <property type="entry name" value="RHOD"/>
    <property type="match status" value="1"/>
</dbReference>
<evidence type="ECO:0000313" key="4">
    <source>
        <dbReference type="Proteomes" id="UP000051612"/>
    </source>
</evidence>
<dbReference type="GeneID" id="48466355"/>
<evidence type="ECO:0000313" key="3">
    <source>
        <dbReference type="EMBL" id="KRM73628.1"/>
    </source>
</evidence>
<accession>A0A0R2BCK4</accession>
<reference evidence="3 4" key="1">
    <citation type="journal article" date="2015" name="Genome Announc.">
        <title>Expanding the biotechnology potential of lactobacilli through comparative genomics of 213 strains and associated genera.</title>
        <authorList>
            <person name="Sun Z."/>
            <person name="Harris H.M."/>
            <person name="McCann A."/>
            <person name="Guo C."/>
            <person name="Argimon S."/>
            <person name="Zhang W."/>
            <person name="Yang X."/>
            <person name="Jeffery I.B."/>
            <person name="Cooney J.C."/>
            <person name="Kagawa T.F."/>
            <person name="Liu W."/>
            <person name="Song Y."/>
            <person name="Salvetti E."/>
            <person name="Wrobel A."/>
            <person name="Rasinkangas P."/>
            <person name="Parkhill J."/>
            <person name="Rea M.C."/>
            <person name="O'Sullivan O."/>
            <person name="Ritari J."/>
            <person name="Douillard F.P."/>
            <person name="Paul Ross R."/>
            <person name="Yang R."/>
            <person name="Briner A.E."/>
            <person name="Felis G.E."/>
            <person name="de Vos W.M."/>
            <person name="Barrangou R."/>
            <person name="Klaenhammer T.R."/>
            <person name="Caufield P.W."/>
            <person name="Cui Y."/>
            <person name="Zhang H."/>
            <person name="O'Toole P.W."/>
        </authorList>
    </citation>
    <scope>NUCLEOTIDE SEQUENCE [LARGE SCALE GENOMIC DNA]</scope>
    <source>
        <strain evidence="3 4">DSM 20452</strain>
    </source>
</reference>
<comment type="caution">
    <text evidence="3">The sequence shown here is derived from an EMBL/GenBank/DDBJ whole genome shotgun (WGS) entry which is preliminary data.</text>
</comment>
<dbReference type="InterPro" id="IPR001763">
    <property type="entry name" value="Rhodanese-like_dom"/>
</dbReference>
<feature type="domain" description="Rhodanese" evidence="2">
    <location>
        <begin position="51"/>
        <end position="137"/>
    </location>
</feature>
<keyword evidence="1" id="KW-1133">Transmembrane helix</keyword>
<dbReference type="SMART" id="SM00450">
    <property type="entry name" value="RHOD"/>
    <property type="match status" value="1"/>
</dbReference>
<dbReference type="PATRIC" id="fig|1423772.3.peg.970"/>
<dbReference type="RefSeq" id="WP_004047361.1">
    <property type="nucleotide sequence ID" value="NZ_AYYN01000140.1"/>
</dbReference>
<evidence type="ECO:0000259" key="2">
    <source>
        <dbReference type="PROSITE" id="PS50206"/>
    </source>
</evidence>
<feature type="transmembrane region" description="Helical" evidence="1">
    <location>
        <begin position="12"/>
        <end position="34"/>
    </location>
</feature>
<name>A0A0R2BCK4_9LACO</name>
<protein>
    <recommendedName>
        <fullName evidence="2">Rhodanese domain-containing protein</fullName>
    </recommendedName>
</protein>
<dbReference type="AlphaFoldDB" id="A0A0R2BCK4"/>
<evidence type="ECO:0000256" key="1">
    <source>
        <dbReference type="SAM" id="Phobius"/>
    </source>
</evidence>
<dbReference type="Pfam" id="PF00581">
    <property type="entry name" value="Rhodanese"/>
    <property type="match status" value="1"/>
</dbReference>
<keyword evidence="1" id="KW-0472">Membrane</keyword>
<sequence>MNLVLGEISAWLWIDLVLVIILLWMLGTQLYWWYRGKKVAHIVESDEFKQGLRKGQVIDLRDSAEFGRSHILGARNMPFAQFKLYENALRKDAPVYLYDTTKAMPIRIAARLKKEGFNDIYILKGGYSKWDGKKKTKKI</sequence>
<dbReference type="InterPro" id="IPR050229">
    <property type="entry name" value="GlpE_sulfurtransferase"/>
</dbReference>
<gene>
    <name evidence="3" type="ORF">FC48_GL000896</name>
</gene>
<dbReference type="PANTHER" id="PTHR43031">
    <property type="entry name" value="FAD-DEPENDENT OXIDOREDUCTASE"/>
    <property type="match status" value="1"/>
</dbReference>
<dbReference type="EMBL" id="AYYN01000140">
    <property type="protein sequence ID" value="KRM73628.1"/>
    <property type="molecule type" value="Genomic_DNA"/>
</dbReference>
<organism evidence="3 4">
    <name type="scientific">Ligilactobacillus murinus DSM 20452 = NBRC 14221</name>
    <dbReference type="NCBI Taxonomy" id="1423772"/>
    <lineage>
        <taxon>Bacteria</taxon>
        <taxon>Bacillati</taxon>
        <taxon>Bacillota</taxon>
        <taxon>Bacilli</taxon>
        <taxon>Lactobacillales</taxon>
        <taxon>Lactobacillaceae</taxon>
        <taxon>Ligilactobacillus</taxon>
    </lineage>
</organism>
<dbReference type="SUPFAM" id="SSF52821">
    <property type="entry name" value="Rhodanese/Cell cycle control phosphatase"/>
    <property type="match status" value="1"/>
</dbReference>
<proteinExistence type="predicted"/>
<dbReference type="Gene3D" id="3.40.250.10">
    <property type="entry name" value="Rhodanese-like domain"/>
    <property type="match status" value="1"/>
</dbReference>
<dbReference type="PANTHER" id="PTHR43031:SF18">
    <property type="entry name" value="RHODANESE-RELATED SULFURTRANSFERASES"/>
    <property type="match status" value="1"/>
</dbReference>
<keyword evidence="1" id="KW-0812">Transmembrane</keyword>
<dbReference type="PROSITE" id="PS50206">
    <property type="entry name" value="RHODANESE_3"/>
    <property type="match status" value="1"/>
</dbReference>